<dbReference type="EMBL" id="CM044702">
    <property type="protein sequence ID" value="KAI5677292.1"/>
    <property type="molecule type" value="Genomic_DNA"/>
</dbReference>
<accession>A0ACC0BXG6</accession>
<sequence>MCCYVSVDSLLGWMPSNPYFQSILHYPFGTASSIHNSAMHNLTVLTYILKLLRVSDLERLYLRKKFATEIVLLVHLRYLAMGGPMRNIPSSIGSLWRLETFLFNGTKGKVKLPEALLRMAYLKHVYVNERAAFQILSDTFPPKESFNSSIQILIRLAFHQGYIWHHRKGLELENTEPLGTVMVCFTRMHSRVLNNLYCKDVGGFRSEGPY</sequence>
<comment type="caution">
    <text evidence="1">The sequence shown here is derived from an EMBL/GenBank/DDBJ whole genome shotgun (WGS) entry which is preliminary data.</text>
</comment>
<evidence type="ECO:0000313" key="2">
    <source>
        <dbReference type="Proteomes" id="UP001060085"/>
    </source>
</evidence>
<dbReference type="Proteomes" id="UP001060085">
    <property type="component" value="Linkage Group LG02"/>
</dbReference>
<evidence type="ECO:0000313" key="1">
    <source>
        <dbReference type="EMBL" id="KAI5677292.1"/>
    </source>
</evidence>
<keyword evidence="2" id="KW-1185">Reference proteome</keyword>
<proteinExistence type="predicted"/>
<name>A0ACC0BXG6_CATRO</name>
<reference evidence="2" key="1">
    <citation type="journal article" date="2023" name="Nat. Plants">
        <title>Single-cell RNA sequencing provides a high-resolution roadmap for understanding the multicellular compartmentation of specialized metabolism.</title>
        <authorList>
            <person name="Sun S."/>
            <person name="Shen X."/>
            <person name="Li Y."/>
            <person name="Li Y."/>
            <person name="Wang S."/>
            <person name="Li R."/>
            <person name="Zhang H."/>
            <person name="Shen G."/>
            <person name="Guo B."/>
            <person name="Wei J."/>
            <person name="Xu J."/>
            <person name="St-Pierre B."/>
            <person name="Chen S."/>
            <person name="Sun C."/>
        </authorList>
    </citation>
    <scope>NUCLEOTIDE SEQUENCE [LARGE SCALE GENOMIC DNA]</scope>
</reference>
<organism evidence="1 2">
    <name type="scientific">Catharanthus roseus</name>
    <name type="common">Madagascar periwinkle</name>
    <name type="synonym">Vinca rosea</name>
    <dbReference type="NCBI Taxonomy" id="4058"/>
    <lineage>
        <taxon>Eukaryota</taxon>
        <taxon>Viridiplantae</taxon>
        <taxon>Streptophyta</taxon>
        <taxon>Embryophyta</taxon>
        <taxon>Tracheophyta</taxon>
        <taxon>Spermatophyta</taxon>
        <taxon>Magnoliopsida</taxon>
        <taxon>eudicotyledons</taxon>
        <taxon>Gunneridae</taxon>
        <taxon>Pentapetalae</taxon>
        <taxon>asterids</taxon>
        <taxon>lamiids</taxon>
        <taxon>Gentianales</taxon>
        <taxon>Apocynaceae</taxon>
        <taxon>Rauvolfioideae</taxon>
        <taxon>Vinceae</taxon>
        <taxon>Catharanthinae</taxon>
        <taxon>Catharanthus</taxon>
    </lineage>
</organism>
<gene>
    <name evidence="1" type="ORF">M9H77_08242</name>
</gene>
<protein>
    <submittedName>
        <fullName evidence="1">Uncharacterized protein</fullName>
    </submittedName>
</protein>